<name>A0ABU0E010_9FIRM</name>
<keyword evidence="2" id="KW-1185">Reference proteome</keyword>
<dbReference type="NCBIfam" id="NF047358">
    <property type="entry name" value="TenpIN"/>
    <property type="match status" value="1"/>
</dbReference>
<dbReference type="CDD" id="cd17493">
    <property type="entry name" value="toxin_TenpN"/>
    <property type="match status" value="1"/>
</dbReference>
<gene>
    <name evidence="1" type="ORF">J2S15_000959</name>
</gene>
<dbReference type="EMBL" id="JAUSUR010000001">
    <property type="protein sequence ID" value="MDQ0360228.1"/>
    <property type="molecule type" value="Genomic_DNA"/>
</dbReference>
<comment type="caution">
    <text evidence="1">The sequence shown here is derived from an EMBL/GenBank/DDBJ whole genome shotgun (WGS) entry which is preliminary data.</text>
</comment>
<sequence length="155" mass="18567">MSYTIEIRTLNPSFFIAYPSPPYTEIERDIKRLHTVIIFHYLNGLFICVPFRSHISHKNCYHFRFSSRSKKSRSGIDFSKTIIIKNPSFIGNVSTIDNDEFSELLKYKYEIINKINNYIEAYIMHFNGKKLLSKEEFDRKYKFTTLKYFHNLLNI</sequence>
<proteinExistence type="predicted"/>
<accession>A0ABU0E010</accession>
<organism evidence="1 2">
    <name type="scientific">Breznakia pachnodae</name>
    <dbReference type="NCBI Taxonomy" id="265178"/>
    <lineage>
        <taxon>Bacteria</taxon>
        <taxon>Bacillati</taxon>
        <taxon>Bacillota</taxon>
        <taxon>Erysipelotrichia</taxon>
        <taxon>Erysipelotrichales</taxon>
        <taxon>Erysipelotrichaceae</taxon>
        <taxon>Breznakia</taxon>
    </lineage>
</organism>
<reference evidence="1 2" key="1">
    <citation type="submission" date="2023-07" db="EMBL/GenBank/DDBJ databases">
        <title>Genomic Encyclopedia of Type Strains, Phase IV (KMG-IV): sequencing the most valuable type-strain genomes for metagenomic binning, comparative biology and taxonomic classification.</title>
        <authorList>
            <person name="Goeker M."/>
        </authorList>
    </citation>
    <scope>NUCLEOTIDE SEQUENCE [LARGE SCALE GENOMIC DNA]</scope>
    <source>
        <strain evidence="1 2">DSM 16784</strain>
    </source>
</reference>
<dbReference type="RefSeq" id="WP_307405947.1">
    <property type="nucleotide sequence ID" value="NZ_JAUSUR010000001.1"/>
</dbReference>
<protein>
    <submittedName>
        <fullName evidence="1">Uncharacterized protein</fullName>
    </submittedName>
</protein>
<evidence type="ECO:0000313" key="1">
    <source>
        <dbReference type="EMBL" id="MDQ0360228.1"/>
    </source>
</evidence>
<dbReference type="Proteomes" id="UP001230220">
    <property type="component" value="Unassembled WGS sequence"/>
</dbReference>
<dbReference type="InterPro" id="IPR049929">
    <property type="entry name" value="TenpN-like"/>
</dbReference>
<evidence type="ECO:0000313" key="2">
    <source>
        <dbReference type="Proteomes" id="UP001230220"/>
    </source>
</evidence>